<gene>
    <name evidence="1" type="ORF">N3K66_001146</name>
</gene>
<name>A0ACC0VDT6_9HYPO</name>
<dbReference type="Proteomes" id="UP001163324">
    <property type="component" value="Chromosome 1"/>
</dbReference>
<sequence>MDFSRGSRRARHVAANGNGNGNASPGQGRLQVPAAVTTSRTPPAVTPENQMGDGRHQRSPVDAAPPPHPFRLHQTTRDPRLSMPPVDSDESSSEPDLSTLGRLHHERMAAMDHLDEHELQQIMDYEAAHDHDEMDEDMDPEEVNTSIEDGMEEDMGGSFGPNDDGDDEDVGDIPEPVILADPATMGLKEISNLAKFTVSSHKPGNGVEELRVDDLHQYWQSDGPQPHKLTVYFVKRVGIRDLRFYVNYNDDESYTPTKIIFKSGTSENNLIEFASMTLESPVGWQQVPLETAGGEPDGHTLVSYVLQMQILENHQNGKDTHLRGLKIYAFDPESGKGQGGKGAGGTNPVEDVVGLVDEASAAAAQGASASAGGGGGAGLSGLAQRLAEVQTDAESTGFSVPDFMKEPEIR</sequence>
<evidence type="ECO:0000313" key="2">
    <source>
        <dbReference type="Proteomes" id="UP001163324"/>
    </source>
</evidence>
<proteinExistence type="predicted"/>
<evidence type="ECO:0000313" key="1">
    <source>
        <dbReference type="EMBL" id="KAI9904617.1"/>
    </source>
</evidence>
<comment type="caution">
    <text evidence="1">The sequence shown here is derived from an EMBL/GenBank/DDBJ whole genome shotgun (WGS) entry which is preliminary data.</text>
</comment>
<dbReference type="EMBL" id="CM047940">
    <property type="protein sequence ID" value="KAI9904617.1"/>
    <property type="molecule type" value="Genomic_DNA"/>
</dbReference>
<accession>A0ACC0VDT6</accession>
<protein>
    <submittedName>
        <fullName evidence="1">Uncharacterized protein</fullName>
    </submittedName>
</protein>
<keyword evidence="2" id="KW-1185">Reference proteome</keyword>
<organism evidence="1 2">
    <name type="scientific">Trichothecium roseum</name>
    <dbReference type="NCBI Taxonomy" id="47278"/>
    <lineage>
        <taxon>Eukaryota</taxon>
        <taxon>Fungi</taxon>
        <taxon>Dikarya</taxon>
        <taxon>Ascomycota</taxon>
        <taxon>Pezizomycotina</taxon>
        <taxon>Sordariomycetes</taxon>
        <taxon>Hypocreomycetidae</taxon>
        <taxon>Hypocreales</taxon>
        <taxon>Hypocreales incertae sedis</taxon>
        <taxon>Trichothecium</taxon>
    </lineage>
</organism>
<reference evidence="1" key="1">
    <citation type="submission" date="2022-10" db="EMBL/GenBank/DDBJ databases">
        <title>Complete Genome of Trichothecium roseum strain YXFP-22015, a Plant Pathogen Isolated from Citrus.</title>
        <authorList>
            <person name="Wang Y."/>
            <person name="Zhu L."/>
        </authorList>
    </citation>
    <scope>NUCLEOTIDE SEQUENCE</scope>
    <source>
        <strain evidence="1">YXFP-22015</strain>
    </source>
</reference>